<dbReference type="Pfam" id="PF10551">
    <property type="entry name" value="MULE"/>
    <property type="match status" value="1"/>
</dbReference>
<evidence type="ECO:0000259" key="1">
    <source>
        <dbReference type="Pfam" id="PF10551"/>
    </source>
</evidence>
<name>A0A8J2HCQ9_COTCN</name>
<keyword evidence="3" id="KW-1185">Reference proteome</keyword>
<gene>
    <name evidence="2" type="ORF">HICCMSTLAB_LOCUS6968</name>
</gene>
<accession>A0A8J2HCQ9</accession>
<sequence length="127" mass="14766">IGPIVREINHPLDLAFYNVEYLNYFNGSQINIDGTFRFTPKFKRQHLQPYQHLIISSDINGKIFPAVYVLMPNKKEATYKSVLTEVKNSIVPNWQPQFVISDWETGLRNAVQELYPDTSLVGYFIEI</sequence>
<dbReference type="OrthoDB" id="7692171at2759"/>
<dbReference type="EMBL" id="CAJNRD030001120">
    <property type="protein sequence ID" value="CAG5093632.1"/>
    <property type="molecule type" value="Genomic_DNA"/>
</dbReference>
<evidence type="ECO:0000313" key="2">
    <source>
        <dbReference type="EMBL" id="CAG5093632.1"/>
    </source>
</evidence>
<organism evidence="2 3">
    <name type="scientific">Cotesia congregata</name>
    <name type="common">Parasitoid wasp</name>
    <name type="synonym">Apanteles congregatus</name>
    <dbReference type="NCBI Taxonomy" id="51543"/>
    <lineage>
        <taxon>Eukaryota</taxon>
        <taxon>Metazoa</taxon>
        <taxon>Ecdysozoa</taxon>
        <taxon>Arthropoda</taxon>
        <taxon>Hexapoda</taxon>
        <taxon>Insecta</taxon>
        <taxon>Pterygota</taxon>
        <taxon>Neoptera</taxon>
        <taxon>Endopterygota</taxon>
        <taxon>Hymenoptera</taxon>
        <taxon>Apocrita</taxon>
        <taxon>Ichneumonoidea</taxon>
        <taxon>Braconidae</taxon>
        <taxon>Microgastrinae</taxon>
        <taxon>Cotesia</taxon>
    </lineage>
</organism>
<comment type="caution">
    <text evidence="2">The sequence shown here is derived from an EMBL/GenBank/DDBJ whole genome shotgun (WGS) entry which is preliminary data.</text>
</comment>
<evidence type="ECO:0000313" key="3">
    <source>
        <dbReference type="Proteomes" id="UP000786811"/>
    </source>
</evidence>
<protein>
    <recommendedName>
        <fullName evidence="1">MULE transposase domain-containing protein</fullName>
    </recommendedName>
</protein>
<proteinExistence type="predicted"/>
<reference evidence="2" key="1">
    <citation type="submission" date="2021-04" db="EMBL/GenBank/DDBJ databases">
        <authorList>
            <person name="Chebbi M.A.C M."/>
        </authorList>
    </citation>
    <scope>NUCLEOTIDE SEQUENCE</scope>
</reference>
<feature type="non-terminal residue" evidence="2">
    <location>
        <position position="1"/>
    </location>
</feature>
<dbReference type="InterPro" id="IPR018289">
    <property type="entry name" value="MULE_transposase_dom"/>
</dbReference>
<dbReference type="Proteomes" id="UP000786811">
    <property type="component" value="Unassembled WGS sequence"/>
</dbReference>
<dbReference type="AlphaFoldDB" id="A0A8J2HCQ9"/>
<feature type="domain" description="MULE transposase" evidence="1">
    <location>
        <begin position="30"/>
        <end position="118"/>
    </location>
</feature>